<organism evidence="1 2">
    <name type="scientific">candidate division WS6 bacterium GW2011_GWA2_37_6</name>
    <dbReference type="NCBI Taxonomy" id="1619087"/>
    <lineage>
        <taxon>Bacteria</taxon>
        <taxon>Candidatus Dojkabacteria</taxon>
    </lineage>
</organism>
<reference evidence="1 2" key="1">
    <citation type="journal article" date="2015" name="Nature">
        <title>rRNA introns, odd ribosomes, and small enigmatic genomes across a large radiation of phyla.</title>
        <authorList>
            <person name="Brown C.T."/>
            <person name="Hug L.A."/>
            <person name="Thomas B.C."/>
            <person name="Sharon I."/>
            <person name="Castelle C.J."/>
            <person name="Singh A."/>
            <person name="Wilkins M.J."/>
            <person name="Williams K.H."/>
            <person name="Banfield J.F."/>
        </authorList>
    </citation>
    <scope>NUCLEOTIDE SEQUENCE [LARGE SCALE GENOMIC DNA]</scope>
</reference>
<accession>A0A0G0K3P9</accession>
<dbReference type="Proteomes" id="UP000034852">
    <property type="component" value="Unassembled WGS sequence"/>
</dbReference>
<protein>
    <submittedName>
        <fullName evidence="1">Uncharacterized protein</fullName>
    </submittedName>
</protein>
<sequence>MGIITLPEQLNLSGWAEQNNTKPRLMDLGTFWDEWDSCYTHNREERYQIQKRKVDALQSKLSFHTTSPEHSELLLSARLAVENGLDPSMIARLSKAYGAGKVEEAITYFRLKENLFYEHLNSLPISGPHHSIRCFHGTTDHSGHLGTILENNGLLPGKNPNYHCDDGNPNRQNNIFFFTEDANSAFGIANTVAYWMSRGSGIKVNPVILESHIPIKYLKPDLANPNPSAFKVNAIDQEGNPIAIPFHTIYQYTSQDIEEDIMYAGNNSALVTT</sequence>
<comment type="caution">
    <text evidence="1">The sequence shown here is derived from an EMBL/GenBank/DDBJ whole genome shotgun (WGS) entry which is preliminary data.</text>
</comment>
<dbReference type="AlphaFoldDB" id="A0A0G0K3P9"/>
<dbReference type="EMBL" id="LBTH01000030">
    <property type="protein sequence ID" value="KKQ35251.1"/>
    <property type="molecule type" value="Genomic_DNA"/>
</dbReference>
<proteinExistence type="predicted"/>
<gene>
    <name evidence="1" type="ORF">US52_C0030G0003</name>
</gene>
<evidence type="ECO:0000313" key="2">
    <source>
        <dbReference type="Proteomes" id="UP000034852"/>
    </source>
</evidence>
<name>A0A0G0K3P9_9BACT</name>
<evidence type="ECO:0000313" key="1">
    <source>
        <dbReference type="EMBL" id="KKQ35251.1"/>
    </source>
</evidence>